<dbReference type="SUPFAM" id="SSF52141">
    <property type="entry name" value="Uracil-DNA glycosylase-like"/>
    <property type="match status" value="1"/>
</dbReference>
<dbReference type="OrthoDB" id="5290748at2"/>
<evidence type="ECO:0000256" key="5">
    <source>
        <dbReference type="ARBA" id="ARBA00023004"/>
    </source>
</evidence>
<keyword evidence="3" id="KW-0227">DNA damage</keyword>
<dbReference type="CDD" id="cd10031">
    <property type="entry name" value="UDG-F5_TTUDGB_like"/>
    <property type="match status" value="1"/>
</dbReference>
<evidence type="ECO:0000256" key="9">
    <source>
        <dbReference type="ARBA" id="ARBA00023887"/>
    </source>
</evidence>
<reference evidence="11 12" key="1">
    <citation type="journal article" date="2011" name="Stand. Genomic Sci.">
        <title>Complete genome sequence of 'Thioalkalivibrio sulfidophilus' HL-EbGr7.</title>
        <authorList>
            <person name="Muyzer G."/>
            <person name="Sorokin D.Y."/>
            <person name="Mavromatis K."/>
            <person name="Lapidus A."/>
            <person name="Clum A."/>
            <person name="Ivanova N."/>
            <person name="Pati A."/>
            <person name="d'Haeseleer P."/>
            <person name="Woyke T."/>
            <person name="Kyrpides N.C."/>
        </authorList>
    </citation>
    <scope>NUCLEOTIDE SEQUENCE [LARGE SCALE GENOMIC DNA]</scope>
    <source>
        <strain evidence="11 12">HL-EbGR7</strain>
    </source>
</reference>
<dbReference type="GO" id="GO:0033958">
    <property type="term" value="F:DNA-deoxyinosine glycosylase activity"/>
    <property type="evidence" value="ECO:0007669"/>
    <property type="project" value="InterPro"/>
</dbReference>
<evidence type="ECO:0000313" key="12">
    <source>
        <dbReference type="Proteomes" id="UP000002383"/>
    </source>
</evidence>
<dbReference type="GO" id="GO:0006284">
    <property type="term" value="P:base-excision repair"/>
    <property type="evidence" value="ECO:0007669"/>
    <property type="project" value="InterPro"/>
</dbReference>
<dbReference type="InterPro" id="IPR005122">
    <property type="entry name" value="Uracil-DNA_glycosylase-like"/>
</dbReference>
<dbReference type="Pfam" id="PF03167">
    <property type="entry name" value="UDG"/>
    <property type="match status" value="1"/>
</dbReference>
<dbReference type="AlphaFoldDB" id="B8GSX4"/>
<dbReference type="SMART" id="SM00987">
    <property type="entry name" value="UreE_C"/>
    <property type="match status" value="1"/>
</dbReference>
<accession>B8GSX4</accession>
<dbReference type="GO" id="GO:0004844">
    <property type="term" value="F:uracil DNA N-glycosylase activity"/>
    <property type="evidence" value="ECO:0007669"/>
    <property type="project" value="InterPro"/>
</dbReference>
<evidence type="ECO:0000259" key="10">
    <source>
        <dbReference type="SMART" id="SM00986"/>
    </source>
</evidence>
<evidence type="ECO:0000313" key="11">
    <source>
        <dbReference type="EMBL" id="ACL72989.1"/>
    </source>
</evidence>
<dbReference type="RefSeq" id="WP_012638468.1">
    <property type="nucleotide sequence ID" value="NC_011901.1"/>
</dbReference>
<keyword evidence="1" id="KW-0004">4Fe-4S</keyword>
<dbReference type="eggNOG" id="COG1573">
    <property type="taxonomic scope" value="Bacteria"/>
</dbReference>
<organism evidence="11 12">
    <name type="scientific">Thioalkalivibrio sulfidiphilus (strain HL-EbGR7)</name>
    <dbReference type="NCBI Taxonomy" id="396588"/>
    <lineage>
        <taxon>Bacteria</taxon>
        <taxon>Pseudomonadati</taxon>
        <taxon>Pseudomonadota</taxon>
        <taxon>Gammaproteobacteria</taxon>
        <taxon>Chromatiales</taxon>
        <taxon>Ectothiorhodospiraceae</taxon>
        <taxon>Thioalkalivibrio</taxon>
    </lineage>
</organism>
<dbReference type="Gene3D" id="3.40.470.10">
    <property type="entry name" value="Uracil-DNA glycosylase-like domain"/>
    <property type="match status" value="1"/>
</dbReference>
<keyword evidence="7" id="KW-0234">DNA repair</keyword>
<comment type="similarity">
    <text evidence="8">Belongs to the uracil-DNA glycosylase (UDG) superfamily. Type 5 (UDGb) family.</text>
</comment>
<dbReference type="GO" id="GO:0046872">
    <property type="term" value="F:metal ion binding"/>
    <property type="evidence" value="ECO:0007669"/>
    <property type="project" value="UniProtKB-KW"/>
</dbReference>
<dbReference type="InterPro" id="IPR051536">
    <property type="entry name" value="UDG_Type-4/5"/>
</dbReference>
<dbReference type="InterPro" id="IPR044147">
    <property type="entry name" value="UdgB-like"/>
</dbReference>
<name>B8GSX4_THISH</name>
<evidence type="ECO:0000256" key="8">
    <source>
        <dbReference type="ARBA" id="ARBA00023779"/>
    </source>
</evidence>
<protein>
    <recommendedName>
        <fullName evidence="9">Type-5 uracil-DNA glycosylase</fullName>
    </recommendedName>
</protein>
<evidence type="ECO:0000256" key="4">
    <source>
        <dbReference type="ARBA" id="ARBA00022801"/>
    </source>
</evidence>
<evidence type="ECO:0000256" key="7">
    <source>
        <dbReference type="ARBA" id="ARBA00023204"/>
    </source>
</evidence>
<dbReference type="PANTHER" id="PTHR33693">
    <property type="entry name" value="TYPE-5 URACIL-DNA GLYCOSYLASE"/>
    <property type="match status" value="1"/>
</dbReference>
<keyword evidence="5" id="KW-0408">Iron</keyword>
<evidence type="ECO:0000256" key="3">
    <source>
        <dbReference type="ARBA" id="ARBA00022763"/>
    </source>
</evidence>
<keyword evidence="6" id="KW-0411">Iron-sulfur</keyword>
<dbReference type="InterPro" id="IPR036895">
    <property type="entry name" value="Uracil-DNA_glycosylase-like_sf"/>
</dbReference>
<proteinExistence type="inferred from homology"/>
<dbReference type="SMART" id="SM00986">
    <property type="entry name" value="UDG"/>
    <property type="match status" value="1"/>
</dbReference>
<sequence>METHFDPHCTRCPRLSGFLADLRQKHPGYHNAPVAPFGDPEARLLIVGLAPGMHGANASGRPFTGDYAGILLYETLHRFGFASRPESVSADDGLVLSDCRITNAVKCLPPANKPETGEVVCCNDYLAVELRGLPRDAVVLALGTIAHNAVLRALGIKASAHRFGHGAEHELDGLTLIDSYHCSRYNTQTRRLTPEMFQAVFARIRERLPEALARQRRA</sequence>
<dbReference type="HOGENOM" id="CLU_083279_0_0_6"/>
<evidence type="ECO:0000256" key="2">
    <source>
        <dbReference type="ARBA" id="ARBA00022723"/>
    </source>
</evidence>
<dbReference type="STRING" id="396588.Tgr7_1908"/>
<dbReference type="EMBL" id="CP001339">
    <property type="protein sequence ID" value="ACL72989.1"/>
    <property type="molecule type" value="Genomic_DNA"/>
</dbReference>
<keyword evidence="12" id="KW-1185">Reference proteome</keyword>
<dbReference type="KEGG" id="tgr:Tgr7_1908"/>
<dbReference type="Proteomes" id="UP000002383">
    <property type="component" value="Chromosome"/>
</dbReference>
<evidence type="ECO:0000256" key="6">
    <source>
        <dbReference type="ARBA" id="ARBA00023014"/>
    </source>
</evidence>
<evidence type="ECO:0000256" key="1">
    <source>
        <dbReference type="ARBA" id="ARBA00022485"/>
    </source>
</evidence>
<dbReference type="GO" id="GO:0051539">
    <property type="term" value="F:4 iron, 4 sulfur cluster binding"/>
    <property type="evidence" value="ECO:0007669"/>
    <property type="project" value="UniProtKB-KW"/>
</dbReference>
<feature type="domain" description="Uracil-DNA glycosylase-like" evidence="10">
    <location>
        <begin position="35"/>
        <end position="201"/>
    </location>
</feature>
<dbReference type="PANTHER" id="PTHR33693:SF3">
    <property type="entry name" value="TYPE-5 URACIL-DNA GLYCOSYLASE"/>
    <property type="match status" value="1"/>
</dbReference>
<keyword evidence="4" id="KW-0378">Hydrolase</keyword>
<gene>
    <name evidence="11" type="ordered locus">Tgr7_1908</name>
</gene>
<keyword evidence="2" id="KW-0479">Metal-binding</keyword>